<evidence type="ECO:0000256" key="5">
    <source>
        <dbReference type="SAM" id="MobiDB-lite"/>
    </source>
</evidence>
<dbReference type="GO" id="GO:0031123">
    <property type="term" value="P:RNA 3'-end processing"/>
    <property type="evidence" value="ECO:0007669"/>
    <property type="project" value="TreeGrafter"/>
</dbReference>
<dbReference type="SUPFAM" id="SSF81631">
    <property type="entry name" value="PAP/OAS1 substrate-binding domain"/>
    <property type="match status" value="1"/>
</dbReference>
<dbReference type="InterPro" id="IPR043519">
    <property type="entry name" value="NT_sf"/>
</dbReference>
<dbReference type="EMBL" id="GL385396">
    <property type="protein sequence ID" value="EJT78063.1"/>
    <property type="molecule type" value="Genomic_DNA"/>
</dbReference>
<dbReference type="Gene3D" id="1.10.1410.10">
    <property type="match status" value="1"/>
</dbReference>
<evidence type="ECO:0000256" key="4">
    <source>
        <dbReference type="ARBA" id="ARBA00022842"/>
    </source>
</evidence>
<dbReference type="SUPFAM" id="SSF81301">
    <property type="entry name" value="Nucleotidyltransferase"/>
    <property type="match status" value="1"/>
</dbReference>
<feature type="compositionally biased region" description="Polar residues" evidence="5">
    <location>
        <begin position="35"/>
        <end position="47"/>
    </location>
</feature>
<evidence type="ECO:0000313" key="9">
    <source>
        <dbReference type="EnsemblFungi" id="EJT78063"/>
    </source>
</evidence>
<dbReference type="Proteomes" id="UP000006039">
    <property type="component" value="Unassembled WGS sequence"/>
</dbReference>
<dbReference type="GO" id="GO:1990817">
    <property type="term" value="F:poly(A) RNA polymerase activity"/>
    <property type="evidence" value="ECO:0007669"/>
    <property type="project" value="UniProtKB-EC"/>
</dbReference>
<evidence type="ECO:0000313" key="10">
    <source>
        <dbReference type="Proteomes" id="UP000006039"/>
    </source>
</evidence>
<keyword evidence="3" id="KW-0479">Metal-binding</keyword>
<dbReference type="STRING" id="644352.J3NPF8"/>
<dbReference type="EnsemblFungi" id="EJT78063">
    <property type="protein sequence ID" value="EJT78063"/>
    <property type="gene ID" value="GGTG_03166"/>
</dbReference>
<dbReference type="GO" id="GO:0010605">
    <property type="term" value="P:negative regulation of macromolecule metabolic process"/>
    <property type="evidence" value="ECO:0007669"/>
    <property type="project" value="UniProtKB-ARBA"/>
</dbReference>
<feature type="compositionally biased region" description="Basic and acidic residues" evidence="5">
    <location>
        <begin position="347"/>
        <end position="358"/>
    </location>
</feature>
<dbReference type="PANTHER" id="PTHR23092:SF15">
    <property type="entry name" value="INACTIVE NON-CANONICAL POLY(A) RNA POLYMERASE PROTEIN TRF4-2-RELATED"/>
    <property type="match status" value="1"/>
</dbReference>
<accession>J3NPF8</accession>
<evidence type="ECO:0000256" key="1">
    <source>
        <dbReference type="ARBA" id="ARBA00008593"/>
    </source>
</evidence>
<feature type="domain" description="PAP-associated" evidence="6">
    <location>
        <begin position="602"/>
        <end position="659"/>
    </location>
</feature>
<feature type="compositionally biased region" description="Acidic residues" evidence="5">
    <location>
        <begin position="174"/>
        <end position="194"/>
    </location>
</feature>
<dbReference type="AlphaFoldDB" id="J3NPF8"/>
<feature type="region of interest" description="Disordered" evidence="5">
    <location>
        <begin position="1"/>
        <end position="375"/>
    </location>
</feature>
<evidence type="ECO:0000259" key="6">
    <source>
        <dbReference type="Pfam" id="PF03828"/>
    </source>
</evidence>
<name>J3NPF8_GAET3</name>
<reference evidence="8" key="3">
    <citation type="submission" date="2010-09" db="EMBL/GenBank/DDBJ databases">
        <title>Annotation of Gaeumannomyces graminis var. tritici R3-111a-1.</title>
        <authorList>
            <consortium name="The Broad Institute Genome Sequencing Platform"/>
            <person name="Ma L.-J."/>
            <person name="Dead R."/>
            <person name="Young S.K."/>
            <person name="Zeng Q."/>
            <person name="Gargeya S."/>
            <person name="Fitzgerald M."/>
            <person name="Haas B."/>
            <person name="Abouelleil A."/>
            <person name="Alvarado L."/>
            <person name="Arachchi H.M."/>
            <person name="Berlin A."/>
            <person name="Brown A."/>
            <person name="Chapman S.B."/>
            <person name="Chen Z."/>
            <person name="Dunbar C."/>
            <person name="Freedman E."/>
            <person name="Gearin G."/>
            <person name="Gellesch M."/>
            <person name="Goldberg J."/>
            <person name="Griggs A."/>
            <person name="Gujja S."/>
            <person name="Heiman D."/>
            <person name="Howarth C."/>
            <person name="Larson L."/>
            <person name="Lui A."/>
            <person name="MacDonald P.J.P."/>
            <person name="Mehta T."/>
            <person name="Montmayeur A."/>
            <person name="Murphy C."/>
            <person name="Neiman D."/>
            <person name="Pearson M."/>
            <person name="Priest M."/>
            <person name="Roberts A."/>
            <person name="Saif S."/>
            <person name="Shea T."/>
            <person name="Shenoy N."/>
            <person name="Sisk P."/>
            <person name="Stolte C."/>
            <person name="Sykes S."/>
            <person name="Yandava C."/>
            <person name="Wortman J."/>
            <person name="Nusbaum C."/>
            <person name="Birren B."/>
        </authorList>
    </citation>
    <scope>NUCLEOTIDE SEQUENCE</scope>
    <source>
        <strain evidence="8">R3-111a-1</strain>
    </source>
</reference>
<comment type="similarity">
    <text evidence="1">Belongs to the DNA polymerase type-B-like family.</text>
</comment>
<dbReference type="OrthoDB" id="273917at2759"/>
<dbReference type="GO" id="GO:0046872">
    <property type="term" value="F:metal ion binding"/>
    <property type="evidence" value="ECO:0007669"/>
    <property type="project" value="UniProtKB-KW"/>
</dbReference>
<keyword evidence="10" id="KW-1185">Reference proteome</keyword>
<dbReference type="Pfam" id="PF03828">
    <property type="entry name" value="PAP_assoc"/>
    <property type="match status" value="1"/>
</dbReference>
<reference evidence="9" key="5">
    <citation type="submission" date="2018-04" db="UniProtKB">
        <authorList>
            <consortium name="EnsemblFungi"/>
        </authorList>
    </citation>
    <scope>IDENTIFICATION</scope>
    <source>
        <strain evidence="9">R3-111a-1</strain>
    </source>
</reference>
<dbReference type="PANTHER" id="PTHR23092">
    <property type="entry name" value="POLY(A) RNA POLYMERASE"/>
    <property type="match status" value="1"/>
</dbReference>
<evidence type="ECO:0000313" key="8">
    <source>
        <dbReference type="EMBL" id="EJT78063.1"/>
    </source>
</evidence>
<dbReference type="Gene3D" id="3.30.460.10">
    <property type="entry name" value="Beta Polymerase, domain 2"/>
    <property type="match status" value="1"/>
</dbReference>
<dbReference type="GeneID" id="20343624"/>
<feature type="compositionally biased region" description="Basic and acidic residues" evidence="5">
    <location>
        <begin position="95"/>
        <end position="123"/>
    </location>
</feature>
<feature type="domain" description="Poly(A) RNA polymerase mitochondrial-like central palm" evidence="7">
    <location>
        <begin position="402"/>
        <end position="536"/>
    </location>
</feature>
<dbReference type="EC" id="2.7.7.19" evidence="2"/>
<protein>
    <recommendedName>
        <fullName evidence="2">polynucleotide adenylyltransferase</fullName>
        <ecNumber evidence="2">2.7.7.19</ecNumber>
    </recommendedName>
</protein>
<dbReference type="GO" id="GO:0005730">
    <property type="term" value="C:nucleolus"/>
    <property type="evidence" value="ECO:0007669"/>
    <property type="project" value="TreeGrafter"/>
</dbReference>
<dbReference type="HOGENOM" id="CLU_013572_2_0_1"/>
<evidence type="ECO:0000259" key="7">
    <source>
        <dbReference type="Pfam" id="PF22600"/>
    </source>
</evidence>
<reference evidence="10" key="1">
    <citation type="submission" date="2010-07" db="EMBL/GenBank/DDBJ databases">
        <title>The genome sequence of Gaeumannomyces graminis var. tritici strain R3-111a-1.</title>
        <authorList>
            <consortium name="The Broad Institute Genome Sequencing Platform"/>
            <person name="Ma L.-J."/>
            <person name="Dead R."/>
            <person name="Young S."/>
            <person name="Zeng Q."/>
            <person name="Koehrsen M."/>
            <person name="Alvarado L."/>
            <person name="Berlin A."/>
            <person name="Chapman S.B."/>
            <person name="Chen Z."/>
            <person name="Freedman E."/>
            <person name="Gellesch M."/>
            <person name="Goldberg J."/>
            <person name="Griggs A."/>
            <person name="Gujja S."/>
            <person name="Heilman E.R."/>
            <person name="Heiman D."/>
            <person name="Hepburn T."/>
            <person name="Howarth C."/>
            <person name="Jen D."/>
            <person name="Larson L."/>
            <person name="Mehta T."/>
            <person name="Neiman D."/>
            <person name="Pearson M."/>
            <person name="Roberts A."/>
            <person name="Saif S."/>
            <person name="Shea T."/>
            <person name="Shenoy N."/>
            <person name="Sisk P."/>
            <person name="Stolte C."/>
            <person name="Sykes S."/>
            <person name="Walk T."/>
            <person name="White J."/>
            <person name="Yandava C."/>
            <person name="Haas B."/>
            <person name="Nusbaum C."/>
            <person name="Birren B."/>
        </authorList>
    </citation>
    <scope>NUCLEOTIDE SEQUENCE [LARGE SCALE GENOMIC DNA]</scope>
    <source>
        <strain evidence="10">R3-111a-1</strain>
    </source>
</reference>
<dbReference type="GO" id="GO:0003729">
    <property type="term" value="F:mRNA binding"/>
    <property type="evidence" value="ECO:0007669"/>
    <property type="project" value="TreeGrafter"/>
</dbReference>
<dbReference type="RefSeq" id="XP_009219208.1">
    <property type="nucleotide sequence ID" value="XM_009220944.1"/>
</dbReference>
<dbReference type="Pfam" id="PF22600">
    <property type="entry name" value="MTPAP-like_central"/>
    <property type="match status" value="1"/>
</dbReference>
<sequence length="732" mass="82254">MTSYRPQRPRGEGGGGGVRDSYHPRDDGRRGQYRPQPNSYSDYSNTRNSHHPPPPGFDSFHPPQGEFTFRAEKPSGIQESRFDGDGGGGRHHRDREHDRDRDRNRRSHRPDYGRRGAERDGGGRGRPYHAQHYMPNRRLPSARPILTTTLDSNKELSFKESASGVTYRTLGELSDSDDAEMDISDNEQEGDSEEPSGHGNKKRRLAAGDTSGNSVPKWSNPDPYTAAPPPDISQQKKKDVVQLIRKARVQPAVGSKPAVPESADFISCNLDDSDDEDYVVLRPDNSGRGDQLEASLVSKAPPTASLPRAPTSNSGGKPSGVGHPAKPLSLPNRPPPPPADLGSRKRTHDDEIKVPDHAKLKKHSTKMSAGVVSPEWQPVHGGNSCPWVTMDHSELHYVSVWLDKEIKDFYDYVKPTHFEEKLRQSLVDELVTHVRRTWNDASVYPFGSFKSGLYLPTGDMDLVFCSDKYLSRHIAQYTPKKQVFHFARFVEKRGLAHQHRVERIHKARVPLVKYVDARTGLKVDISFENSTGITAVNTFLAWKEEFPAMPILVTVIKHFLAMRGLNEPVNGGLGGFSVICLVVSMLQMMPEVQSRAILPGQHLGELLLHFFDLYGNKFQYQKMAISLKPPRYVPKNKVQTFAYKNSDRFSIIDPNDPENDISGGSSNSHTVQEAFSRAYDQLRDRIAFLARSPVNAPFSSVLEPIFAGNYTSFEDQRRHMQTLWDRSNRGRR</sequence>
<dbReference type="eggNOG" id="KOG1906">
    <property type="taxonomic scope" value="Eukaryota"/>
</dbReference>
<dbReference type="InterPro" id="IPR002058">
    <property type="entry name" value="PAP_assoc"/>
</dbReference>
<dbReference type="GO" id="GO:0031499">
    <property type="term" value="C:TRAMP complex"/>
    <property type="evidence" value="ECO:0007669"/>
    <property type="project" value="TreeGrafter"/>
</dbReference>
<reference evidence="9" key="4">
    <citation type="journal article" date="2015" name="G3 (Bethesda)">
        <title>Genome sequences of three phytopathogenic species of the Magnaporthaceae family of fungi.</title>
        <authorList>
            <person name="Okagaki L.H."/>
            <person name="Nunes C.C."/>
            <person name="Sailsbery J."/>
            <person name="Clay B."/>
            <person name="Brown D."/>
            <person name="John T."/>
            <person name="Oh Y."/>
            <person name="Young N."/>
            <person name="Fitzgerald M."/>
            <person name="Haas B.J."/>
            <person name="Zeng Q."/>
            <person name="Young S."/>
            <person name="Adiconis X."/>
            <person name="Fan L."/>
            <person name="Levin J.Z."/>
            <person name="Mitchell T.K."/>
            <person name="Okubara P.A."/>
            <person name="Farman M.L."/>
            <person name="Kohn L.M."/>
            <person name="Birren B."/>
            <person name="Ma L.-J."/>
            <person name="Dean R.A."/>
        </authorList>
    </citation>
    <scope>NUCLEOTIDE SEQUENCE</scope>
    <source>
        <strain evidence="9">R3-111a-1</strain>
    </source>
</reference>
<feature type="compositionally biased region" description="Basic and acidic residues" evidence="5">
    <location>
        <begin position="20"/>
        <end position="30"/>
    </location>
</feature>
<dbReference type="VEuPathDB" id="FungiDB:GGTG_03166"/>
<gene>
    <name evidence="9" type="primary">20343624</name>
    <name evidence="8" type="ORF">GGTG_03166</name>
</gene>
<evidence type="ECO:0000256" key="3">
    <source>
        <dbReference type="ARBA" id="ARBA00022723"/>
    </source>
</evidence>
<dbReference type="InterPro" id="IPR054708">
    <property type="entry name" value="MTPAP-like_central"/>
</dbReference>
<dbReference type="CDD" id="cd05402">
    <property type="entry name" value="NT_PAP_TUTase"/>
    <property type="match status" value="1"/>
</dbReference>
<reference evidence="8" key="2">
    <citation type="submission" date="2010-07" db="EMBL/GenBank/DDBJ databases">
        <authorList>
            <consortium name="The Broad Institute Genome Sequencing Platform"/>
            <consortium name="Broad Institute Genome Sequencing Center for Infectious Disease"/>
            <person name="Ma L.-J."/>
            <person name="Dead R."/>
            <person name="Young S."/>
            <person name="Zeng Q."/>
            <person name="Koehrsen M."/>
            <person name="Alvarado L."/>
            <person name="Berlin A."/>
            <person name="Chapman S.B."/>
            <person name="Chen Z."/>
            <person name="Freedman E."/>
            <person name="Gellesch M."/>
            <person name="Goldberg J."/>
            <person name="Griggs A."/>
            <person name="Gujja S."/>
            <person name="Heilman E.R."/>
            <person name="Heiman D."/>
            <person name="Hepburn T."/>
            <person name="Howarth C."/>
            <person name="Jen D."/>
            <person name="Larson L."/>
            <person name="Mehta T."/>
            <person name="Neiman D."/>
            <person name="Pearson M."/>
            <person name="Roberts A."/>
            <person name="Saif S."/>
            <person name="Shea T."/>
            <person name="Shenoy N."/>
            <person name="Sisk P."/>
            <person name="Stolte C."/>
            <person name="Sykes S."/>
            <person name="Walk T."/>
            <person name="White J."/>
            <person name="Yandava C."/>
            <person name="Haas B."/>
            <person name="Nusbaum C."/>
            <person name="Birren B."/>
        </authorList>
    </citation>
    <scope>NUCLEOTIDE SEQUENCE</scope>
    <source>
        <strain evidence="8">R3-111a-1</strain>
    </source>
</reference>
<dbReference type="GO" id="GO:0043634">
    <property type="term" value="P:polyadenylation-dependent ncRNA catabolic process"/>
    <property type="evidence" value="ECO:0007669"/>
    <property type="project" value="TreeGrafter"/>
</dbReference>
<evidence type="ECO:0000256" key="2">
    <source>
        <dbReference type="ARBA" id="ARBA00012388"/>
    </source>
</evidence>
<keyword evidence="4" id="KW-0460">Magnesium</keyword>
<proteinExistence type="inferred from homology"/>
<organism evidence="8">
    <name type="scientific">Gaeumannomyces tritici (strain R3-111a-1)</name>
    <name type="common">Wheat and barley take-all root rot fungus</name>
    <name type="synonym">Gaeumannomyces graminis var. tritici</name>
    <dbReference type="NCBI Taxonomy" id="644352"/>
    <lineage>
        <taxon>Eukaryota</taxon>
        <taxon>Fungi</taxon>
        <taxon>Dikarya</taxon>
        <taxon>Ascomycota</taxon>
        <taxon>Pezizomycotina</taxon>
        <taxon>Sordariomycetes</taxon>
        <taxon>Sordariomycetidae</taxon>
        <taxon>Magnaporthales</taxon>
        <taxon>Magnaporthaceae</taxon>
        <taxon>Gaeumannomyces</taxon>
    </lineage>
</organism>
<dbReference type="InterPro" id="IPR045862">
    <property type="entry name" value="Trf4-like"/>
</dbReference>